<protein>
    <submittedName>
        <fullName evidence="2">Nucleotide pyrophosphohydrolase</fullName>
    </submittedName>
</protein>
<dbReference type="InterPro" id="IPR004518">
    <property type="entry name" value="MazG-like_dom"/>
</dbReference>
<feature type="domain" description="NTP pyrophosphohydrolase MazG-like" evidence="1">
    <location>
        <begin position="51"/>
        <end position="130"/>
    </location>
</feature>
<reference evidence="2 3" key="1">
    <citation type="submission" date="2021-02" db="EMBL/GenBank/DDBJ databases">
        <title>Alicyclobacillus curvatus sp. nov. and Alicyclobacillus mengziensis sp. nov., two acidophilic bacteria isolated from acid mine drainage.</title>
        <authorList>
            <person name="Huang Y."/>
        </authorList>
    </citation>
    <scope>NUCLEOTIDE SEQUENCE [LARGE SCALE GENOMIC DNA]</scope>
    <source>
        <strain evidence="2 3">S30H14</strain>
    </source>
</reference>
<dbReference type="Pfam" id="PF03819">
    <property type="entry name" value="MazG"/>
    <property type="match status" value="1"/>
</dbReference>
<dbReference type="PANTHER" id="PTHR42692">
    <property type="entry name" value="NUCLEOTIDE PYROPHOSPHOHYDROLASE"/>
    <property type="match status" value="1"/>
</dbReference>
<evidence type="ECO:0000313" key="2">
    <source>
        <dbReference type="EMBL" id="QSO45704.1"/>
    </source>
</evidence>
<evidence type="ECO:0000259" key="1">
    <source>
        <dbReference type="Pfam" id="PF03819"/>
    </source>
</evidence>
<accession>A0A9X7VW29</accession>
<dbReference type="PANTHER" id="PTHR42692:SF1">
    <property type="entry name" value="NUCLEOTIDE PYROPHOSPHOHYDROLASE"/>
    <property type="match status" value="1"/>
</dbReference>
<dbReference type="KEGG" id="afx:JZ786_14205"/>
<dbReference type="SUPFAM" id="SSF101386">
    <property type="entry name" value="all-alpha NTP pyrophosphatases"/>
    <property type="match status" value="1"/>
</dbReference>
<organism evidence="2 3">
    <name type="scientific">Alicyclobacillus mengziensis</name>
    <dbReference type="NCBI Taxonomy" id="2931921"/>
    <lineage>
        <taxon>Bacteria</taxon>
        <taxon>Bacillati</taxon>
        <taxon>Bacillota</taxon>
        <taxon>Bacilli</taxon>
        <taxon>Bacillales</taxon>
        <taxon>Alicyclobacillaceae</taxon>
        <taxon>Alicyclobacillus</taxon>
    </lineage>
</organism>
<dbReference type="Proteomes" id="UP000663505">
    <property type="component" value="Chromosome"/>
</dbReference>
<name>A0A9X7VW29_9BACL</name>
<dbReference type="AlphaFoldDB" id="A0A9X7VW29"/>
<gene>
    <name evidence="2" type="ORF">JZ786_14205</name>
</gene>
<dbReference type="CDD" id="cd11531">
    <property type="entry name" value="NTP-PPase_BsYpjD"/>
    <property type="match status" value="1"/>
</dbReference>
<dbReference type="InterPro" id="IPR047046">
    <property type="entry name" value="YpjD/YvdC"/>
</dbReference>
<sequence length="135" mass="15700">MFARSHGLIYLIDDREHKVRRRKGGIYVSLTIEAMQKRVDEYISQFKEGYFTPMTLIVRLTEELGELAREVNHLYGEKPKKSTEAEGSIALELGDLMFVISCLANRLGIDLSKSFEDVMNKFETRDHDRWTRIDA</sequence>
<proteinExistence type="predicted"/>
<keyword evidence="3" id="KW-1185">Reference proteome</keyword>
<dbReference type="InterPro" id="IPR012359">
    <property type="entry name" value="MazG-related_YpjD"/>
</dbReference>
<dbReference type="Gene3D" id="1.10.287.1080">
    <property type="entry name" value="MazG-like"/>
    <property type="match status" value="1"/>
</dbReference>
<dbReference type="EMBL" id="CP071182">
    <property type="protein sequence ID" value="QSO45704.1"/>
    <property type="molecule type" value="Genomic_DNA"/>
</dbReference>
<evidence type="ECO:0000313" key="3">
    <source>
        <dbReference type="Proteomes" id="UP000663505"/>
    </source>
</evidence>